<protein>
    <submittedName>
        <fullName evidence="2">Uncharacterized protein</fullName>
    </submittedName>
</protein>
<dbReference type="OrthoDB" id="6500128at2759"/>
<reference evidence="2 3" key="1">
    <citation type="submission" date="2019-04" db="EMBL/GenBank/DDBJ databases">
        <title>Friends and foes A comparative genomics study of 23 Aspergillus species from section Flavi.</title>
        <authorList>
            <consortium name="DOE Joint Genome Institute"/>
            <person name="Kjaerbolling I."/>
            <person name="Vesth T."/>
            <person name="Frisvad J.C."/>
            <person name="Nybo J.L."/>
            <person name="Theobald S."/>
            <person name="Kildgaard S."/>
            <person name="Isbrandt T."/>
            <person name="Kuo A."/>
            <person name="Sato A."/>
            <person name="Lyhne E.K."/>
            <person name="Kogle M.E."/>
            <person name="Wiebenga A."/>
            <person name="Kun R.S."/>
            <person name="Lubbers R.J."/>
            <person name="Makela M.R."/>
            <person name="Barry K."/>
            <person name="Chovatia M."/>
            <person name="Clum A."/>
            <person name="Daum C."/>
            <person name="Haridas S."/>
            <person name="He G."/>
            <person name="LaButti K."/>
            <person name="Lipzen A."/>
            <person name="Mondo S."/>
            <person name="Riley R."/>
            <person name="Salamov A."/>
            <person name="Simmons B.A."/>
            <person name="Magnuson J.K."/>
            <person name="Henrissat B."/>
            <person name="Mortensen U.H."/>
            <person name="Larsen T.O."/>
            <person name="Devries R.P."/>
            <person name="Grigoriev I.V."/>
            <person name="Machida M."/>
            <person name="Baker S.E."/>
            <person name="Andersen M.R."/>
        </authorList>
    </citation>
    <scope>NUCLEOTIDE SEQUENCE [LARGE SCALE GENOMIC DNA]</scope>
    <source>
        <strain evidence="2 3">CBS 151.66</strain>
    </source>
</reference>
<gene>
    <name evidence="2" type="ORF">BDV29DRAFT_157181</name>
</gene>
<dbReference type="Proteomes" id="UP000326565">
    <property type="component" value="Unassembled WGS sequence"/>
</dbReference>
<evidence type="ECO:0000313" key="3">
    <source>
        <dbReference type="Proteomes" id="UP000326565"/>
    </source>
</evidence>
<name>A0A5N5WZG3_9EURO</name>
<dbReference type="EMBL" id="ML732219">
    <property type="protein sequence ID" value="KAB8073891.1"/>
    <property type="molecule type" value="Genomic_DNA"/>
</dbReference>
<evidence type="ECO:0000256" key="1">
    <source>
        <dbReference type="SAM" id="MobiDB-lite"/>
    </source>
</evidence>
<proteinExistence type="predicted"/>
<keyword evidence="3" id="KW-1185">Reference proteome</keyword>
<evidence type="ECO:0000313" key="2">
    <source>
        <dbReference type="EMBL" id="KAB8073891.1"/>
    </source>
</evidence>
<accession>A0A5N5WZG3</accession>
<organism evidence="2 3">
    <name type="scientific">Aspergillus leporis</name>
    <dbReference type="NCBI Taxonomy" id="41062"/>
    <lineage>
        <taxon>Eukaryota</taxon>
        <taxon>Fungi</taxon>
        <taxon>Dikarya</taxon>
        <taxon>Ascomycota</taxon>
        <taxon>Pezizomycotina</taxon>
        <taxon>Eurotiomycetes</taxon>
        <taxon>Eurotiomycetidae</taxon>
        <taxon>Eurotiales</taxon>
        <taxon>Aspergillaceae</taxon>
        <taxon>Aspergillus</taxon>
        <taxon>Aspergillus subgen. Circumdati</taxon>
    </lineage>
</organism>
<sequence length="224" mass="24696">MADVSDECGRRPRGNRWGQNPHAMSRSTVKDRLLEATIQGAASRSYQSIGIINLSSFWWLNSLSKTGFRQLITAKGLFDMDPSLKASALSKGMQDLGLCTESAALTIMSTDLDNIIDLLENIVKVWACLVEIEIGTWLLHDKLMLSVLPRWLEQLFVQSVNYGLQKALAMISKGGMKPSNSALGKHLFKARLDGGNKIAGPARLIACNVQDKGKRELCIARAFF</sequence>
<feature type="region of interest" description="Disordered" evidence="1">
    <location>
        <begin position="1"/>
        <end position="26"/>
    </location>
</feature>
<dbReference type="AlphaFoldDB" id="A0A5N5WZG3"/>